<reference evidence="10" key="1">
    <citation type="submission" date="2023-08" db="EMBL/GenBank/DDBJ databases">
        <title>Reference Genome Resource for the Citrus Pathogen Phytophthora citrophthora.</title>
        <authorList>
            <person name="Moller H."/>
            <person name="Coetzee B."/>
            <person name="Rose L.J."/>
            <person name="Van Niekerk J.M."/>
        </authorList>
    </citation>
    <scope>NUCLEOTIDE SEQUENCE</scope>
    <source>
        <strain evidence="10">STE-U-9442</strain>
    </source>
</reference>
<dbReference type="AlphaFoldDB" id="A0AAD9LA88"/>
<dbReference type="SUPFAM" id="SSF48371">
    <property type="entry name" value="ARM repeat"/>
    <property type="match status" value="1"/>
</dbReference>
<keyword evidence="8" id="KW-0175">Coiled coil</keyword>
<keyword evidence="5" id="KW-0805">Transcription regulation</keyword>
<keyword evidence="6" id="KW-0804">Transcription</keyword>
<dbReference type="Pfam" id="PF08598">
    <property type="entry name" value="Sds3"/>
    <property type="match status" value="1"/>
</dbReference>
<feature type="region of interest" description="Disordered" evidence="9">
    <location>
        <begin position="413"/>
        <end position="436"/>
    </location>
</feature>
<evidence type="ECO:0000256" key="5">
    <source>
        <dbReference type="ARBA" id="ARBA00023015"/>
    </source>
</evidence>
<evidence type="ECO:0000256" key="3">
    <source>
        <dbReference type="ARBA" id="ARBA00012176"/>
    </source>
</evidence>
<evidence type="ECO:0000256" key="9">
    <source>
        <dbReference type="SAM" id="MobiDB-lite"/>
    </source>
</evidence>
<dbReference type="PANTHER" id="PTHR12993:SF11">
    <property type="entry name" value="N-ACETYLGLUCOSAMINYL-PHOSPHATIDYLINOSITOL DE-N-ACETYLASE"/>
    <property type="match status" value="1"/>
</dbReference>
<dbReference type="InterPro" id="IPR013907">
    <property type="entry name" value="Sds3"/>
</dbReference>
<dbReference type="GO" id="GO:0005783">
    <property type="term" value="C:endoplasmic reticulum"/>
    <property type="evidence" value="ECO:0007669"/>
    <property type="project" value="TreeGrafter"/>
</dbReference>
<organism evidence="10 11">
    <name type="scientific">Phytophthora citrophthora</name>
    <dbReference type="NCBI Taxonomy" id="4793"/>
    <lineage>
        <taxon>Eukaryota</taxon>
        <taxon>Sar</taxon>
        <taxon>Stramenopiles</taxon>
        <taxon>Oomycota</taxon>
        <taxon>Peronosporomycetes</taxon>
        <taxon>Peronosporales</taxon>
        <taxon>Peronosporaceae</taxon>
        <taxon>Phytophthora</taxon>
    </lineage>
</organism>
<dbReference type="InterPro" id="IPR003737">
    <property type="entry name" value="GlcNAc_PI_deacetylase-related"/>
</dbReference>
<evidence type="ECO:0000256" key="2">
    <source>
        <dbReference type="ARBA" id="ARBA00006066"/>
    </source>
</evidence>
<keyword evidence="11" id="KW-1185">Reference proteome</keyword>
<dbReference type="SUPFAM" id="SSF102588">
    <property type="entry name" value="LmbE-like"/>
    <property type="match status" value="1"/>
</dbReference>
<evidence type="ECO:0000313" key="10">
    <source>
        <dbReference type="EMBL" id="KAK1929120.1"/>
    </source>
</evidence>
<evidence type="ECO:0000256" key="6">
    <source>
        <dbReference type="ARBA" id="ARBA00023163"/>
    </source>
</evidence>
<accession>A0AAD9LA88</accession>
<dbReference type="InterPro" id="IPR016024">
    <property type="entry name" value="ARM-type_fold"/>
</dbReference>
<dbReference type="PANTHER" id="PTHR12993">
    <property type="entry name" value="N-ACETYLGLUCOSAMINYL-PHOSPHATIDYLINOSITOL DE-N-ACETYLASE-RELATED"/>
    <property type="match status" value="1"/>
</dbReference>
<gene>
    <name evidence="10" type="ORF">P3T76_015413</name>
</gene>
<keyword evidence="4" id="KW-0678">Repressor</keyword>
<dbReference type="SMART" id="SM01401">
    <property type="entry name" value="Sds3"/>
    <property type="match status" value="1"/>
</dbReference>
<dbReference type="Pfam" id="PF02585">
    <property type="entry name" value="PIG-L"/>
    <property type="match status" value="1"/>
</dbReference>
<dbReference type="Gene3D" id="3.40.50.10320">
    <property type="entry name" value="LmbE-like"/>
    <property type="match status" value="1"/>
</dbReference>
<name>A0AAD9LA88_9STRA</name>
<sequence length="865" mass="99115">MASGAPNVRELLELERQIYQESIDRVLLQQEKLHSGGLEEFVERCKPFEQDRERELQVAQTQLQFSLNDAQTLLVFDHQQAEDVYKTQREQLKLKLLERIRRRREKIEKRLKALDEKNLKEKSNFSRKRRVADVQKNGKLKGKILEKELQRTQKKARRNFNFRHLKGVLPTPDLIVNGVMEEIERFQRYQNQDPALDVTEGDKVRVEIGEDGKVLSCTGKNEVEKTFAVGEAVMLTSQLTEEDFLGFISAITSEEVKLVLVCGTHARVGLDRLRSEQCVLHKQRNERQEGGEDQRSIPSDLAISLEGLLRDPPDVRRQAAAVMSTIYRTILRPLMLASRERLQERQGQDAAPRPEYLQQLVNEFQHSPDVLRKEEIVANLANFAYDPINYTYLWRLRIMDLFLDILDADQDADQDANASSNDETEEQGPATISSSPPRKKLVEFALGGICNCIQDVALRQQFIDGEGVEILAPYILEISVNSAPTSSRELNVAVSALTTAYFLLDSRATSDKIRDKIQTLQHHQSRPHSANTSYNRGCMIKISYLIESILYPILIIKIDTKMLGEVGEDELQTLLEMFKYLLLGTNVFLFLTAALIFFTSSTNENSASISTSAQFKRALLVTAHPDDESMFFLPLVHSLQQQKDGSNDIWQTHLLCLSRGNFDGLGDVRVKELKACATYIGLSTDHVKILEDPKLQDGMKSQWDVDHIAAIVTEYVEKNKIDAVFTFDDYGVSGHANHIATHYGVKRAIREQQEKCSTTTDTKETKVVRGWALESTNILRKYVGVLDTALSFWLSRKKEEEQEETQFVFIFRPRWNYNAMALHQSQFVWYRRLFVAFSRYTFINTFKPILLVSNADLPAEQKKIQ</sequence>
<dbReference type="GO" id="GO:0010468">
    <property type="term" value="P:regulation of gene expression"/>
    <property type="evidence" value="ECO:0007669"/>
    <property type="project" value="UniProtKB-ARBA"/>
</dbReference>
<keyword evidence="7" id="KW-0539">Nucleus</keyword>
<comment type="caution">
    <text evidence="10">The sequence shown here is derived from an EMBL/GenBank/DDBJ whole genome shotgun (WGS) entry which is preliminary data.</text>
</comment>
<protein>
    <recommendedName>
        <fullName evidence="3">N-acetylglucosaminylphosphatidylinositol deacetylase</fullName>
        <ecNumber evidence="3">3.5.1.89</ecNumber>
    </recommendedName>
</protein>
<proteinExistence type="inferred from homology"/>
<feature type="coiled-coil region" evidence="8">
    <location>
        <begin position="97"/>
        <end position="124"/>
    </location>
</feature>
<evidence type="ECO:0000256" key="4">
    <source>
        <dbReference type="ARBA" id="ARBA00022491"/>
    </source>
</evidence>
<dbReference type="Proteomes" id="UP001259832">
    <property type="component" value="Unassembled WGS sequence"/>
</dbReference>
<dbReference type="EC" id="3.5.1.89" evidence="3"/>
<dbReference type="GO" id="GO:0005654">
    <property type="term" value="C:nucleoplasm"/>
    <property type="evidence" value="ECO:0007669"/>
    <property type="project" value="UniProtKB-ARBA"/>
</dbReference>
<dbReference type="EMBL" id="JASMQC010000052">
    <property type="protein sequence ID" value="KAK1929120.1"/>
    <property type="molecule type" value="Genomic_DNA"/>
</dbReference>
<dbReference type="InterPro" id="IPR024078">
    <property type="entry name" value="LmbE-like_dom_sf"/>
</dbReference>
<evidence type="ECO:0000256" key="7">
    <source>
        <dbReference type="ARBA" id="ARBA00023242"/>
    </source>
</evidence>
<dbReference type="GO" id="GO:0000225">
    <property type="term" value="F:N-acetylglucosaminylphosphatidylinositol deacetylase activity"/>
    <property type="evidence" value="ECO:0007669"/>
    <property type="project" value="UniProtKB-EC"/>
</dbReference>
<comment type="subcellular location">
    <subcellularLocation>
        <location evidence="1">Nucleus</location>
    </subcellularLocation>
</comment>
<evidence type="ECO:0000313" key="11">
    <source>
        <dbReference type="Proteomes" id="UP001259832"/>
    </source>
</evidence>
<evidence type="ECO:0000256" key="8">
    <source>
        <dbReference type="SAM" id="Coils"/>
    </source>
</evidence>
<comment type="similarity">
    <text evidence="2">Belongs to the PIGL family.</text>
</comment>
<evidence type="ECO:0000256" key="1">
    <source>
        <dbReference type="ARBA" id="ARBA00004123"/>
    </source>
</evidence>